<gene>
    <name evidence="1" type="ORF">HMEPL2_32220</name>
</gene>
<sequence length="101" mass="11508">MYNIYIYSFEGSYSGSSEYEFQAPHMGAEHKCILFVLQETDVCDFAGAKEEIRKFGFKNIVNLKGKPILVESLNSDKGKKFVPYYEEAIAEGSSLVWYPNT</sequence>
<protein>
    <submittedName>
        <fullName evidence="1">Uncharacterized protein</fullName>
    </submittedName>
</protein>
<organism evidence="1 2">
    <name type="scientific">Vreelandella aquamarina</name>
    <dbReference type="NCBI Taxonomy" id="77097"/>
    <lineage>
        <taxon>Bacteria</taxon>
        <taxon>Pseudomonadati</taxon>
        <taxon>Pseudomonadota</taxon>
        <taxon>Gammaproteobacteria</taxon>
        <taxon>Oceanospirillales</taxon>
        <taxon>Halomonadaceae</taxon>
        <taxon>Vreelandella</taxon>
    </lineage>
</organism>
<dbReference type="EMBL" id="AP022869">
    <property type="protein sequence ID" value="BCB72871.1"/>
    <property type="molecule type" value="Genomic_DNA"/>
</dbReference>
<name>A0A6F8XEP9_9GAMM</name>
<keyword evidence="2" id="KW-1185">Reference proteome</keyword>
<reference evidence="1 2" key="1">
    <citation type="submission" date="2020-03" db="EMBL/GenBank/DDBJ databases">
        <title>Complete Genome Sequence of Halomonas meridiana strain Eplume2, isolated from hydrothermal-plume in the north east Pacific Ocean.</title>
        <authorList>
            <person name="Kurihara Y."/>
            <person name="Kawai S."/>
            <person name="Sakai A."/>
            <person name="Galipon J."/>
            <person name="Arakawa K."/>
        </authorList>
    </citation>
    <scope>NUCLEOTIDE SEQUENCE [LARGE SCALE GENOMIC DNA]</scope>
    <source>
        <strain evidence="1 2">Eplume2</strain>
    </source>
</reference>
<evidence type="ECO:0000313" key="1">
    <source>
        <dbReference type="EMBL" id="BCB72871.1"/>
    </source>
</evidence>
<evidence type="ECO:0000313" key="2">
    <source>
        <dbReference type="Proteomes" id="UP000501053"/>
    </source>
</evidence>
<dbReference type="RefSeq" id="WP_172515447.1">
    <property type="nucleotide sequence ID" value="NZ_AP022869.1"/>
</dbReference>
<accession>A0A6F8XEP9</accession>
<dbReference type="Proteomes" id="UP000501053">
    <property type="component" value="Chromosome"/>
</dbReference>
<proteinExistence type="predicted"/>
<dbReference type="AlphaFoldDB" id="A0A6F8XEP9"/>